<evidence type="ECO:0000313" key="1">
    <source>
        <dbReference type="EMBL" id="ESL02059.1"/>
    </source>
</evidence>
<keyword evidence="2" id="KW-1185">Reference proteome</keyword>
<dbReference type="RefSeq" id="WP_023355721.1">
    <property type="nucleotide sequence ID" value="NZ_KI535370.1"/>
</dbReference>
<accession>V2XIR1</accession>
<proteinExistence type="predicted"/>
<dbReference type="OrthoDB" id="1748794at2"/>
<dbReference type="Proteomes" id="UP000018227">
    <property type="component" value="Unassembled WGS sequence"/>
</dbReference>
<sequence length="237" mass="27148">MRNKIRIIFLIFFILILTASGVIMSSTLEEVKVKGNTYYTEEKLKNELKKYYIGGNTILTYFKIKYDKSITIPFVDELEVDLTGFHSLTVAAIEKEVVGCLPYMGEYICFDKDGIMVGSITKRRKGLPAVTGISYEAAVFNKPITAKNKEVFELTLNITQLIKKYKINIDKIEFEKNLSIKLYNGNVKIILGKRKHFDEQISNLVELLSKTKGMKGTLHMEDFSEKNKRVIFEADKS</sequence>
<dbReference type="EMBL" id="ACIL03000017">
    <property type="protein sequence ID" value="ESL02059.1"/>
    <property type="molecule type" value="Genomic_DNA"/>
</dbReference>
<name>V2XIR1_9FIRM</name>
<reference evidence="1 2" key="1">
    <citation type="submission" date="2013-06" db="EMBL/GenBank/DDBJ databases">
        <authorList>
            <person name="Weinstock G."/>
            <person name="Sodergren E."/>
            <person name="Clifton S."/>
            <person name="Fulton L."/>
            <person name="Fulton B."/>
            <person name="Courtney L."/>
            <person name="Fronick C."/>
            <person name="Harrison M."/>
            <person name="Strong C."/>
            <person name="Farmer C."/>
            <person name="Delahaunty K."/>
            <person name="Markovic C."/>
            <person name="Hall O."/>
            <person name="Minx P."/>
            <person name="Tomlinson C."/>
            <person name="Mitreva M."/>
            <person name="Nelson J."/>
            <person name="Hou S."/>
            <person name="Wollam A."/>
            <person name="Pepin K.H."/>
            <person name="Johnson M."/>
            <person name="Bhonagiri V."/>
            <person name="Nash W.E."/>
            <person name="Warren W."/>
            <person name="Chinwalla A."/>
            <person name="Mardis E.R."/>
            <person name="Wilson R.K."/>
        </authorList>
    </citation>
    <scope>NUCLEOTIDE SEQUENCE [LARGE SCALE GENOMIC DNA]</scope>
    <source>
        <strain evidence="1 2">ATCC 51271</strain>
    </source>
</reference>
<organism evidence="1 2">
    <name type="scientific">Catonella morbi ATCC 51271</name>
    <dbReference type="NCBI Taxonomy" id="592026"/>
    <lineage>
        <taxon>Bacteria</taxon>
        <taxon>Bacillati</taxon>
        <taxon>Bacillota</taxon>
        <taxon>Clostridia</taxon>
        <taxon>Lachnospirales</taxon>
        <taxon>Lachnospiraceae</taxon>
        <taxon>Catonella</taxon>
    </lineage>
</organism>
<protein>
    <recommendedName>
        <fullName evidence="3">POTRA domain protein, FtsQ-type</fullName>
    </recommendedName>
</protein>
<evidence type="ECO:0000313" key="2">
    <source>
        <dbReference type="Proteomes" id="UP000018227"/>
    </source>
</evidence>
<dbReference type="AlphaFoldDB" id="V2XIR1"/>
<dbReference type="HOGENOM" id="CLU_063194_2_0_9"/>
<comment type="caution">
    <text evidence="1">The sequence shown here is derived from an EMBL/GenBank/DDBJ whole genome shotgun (WGS) entry which is preliminary data.</text>
</comment>
<dbReference type="eggNOG" id="COG1589">
    <property type="taxonomic scope" value="Bacteria"/>
</dbReference>
<gene>
    <name evidence="1" type="ORF">GCWU0000282_002878</name>
</gene>
<dbReference type="STRING" id="592026.GCWU0000282_002878"/>
<evidence type="ECO:0008006" key="3">
    <source>
        <dbReference type="Google" id="ProtNLM"/>
    </source>
</evidence>